<keyword evidence="2" id="KW-1185">Reference proteome</keyword>
<organism evidence="1 2">
    <name type="scientific">Brachionus plicatilis</name>
    <name type="common">Marine rotifer</name>
    <name type="synonym">Brachionus muelleri</name>
    <dbReference type="NCBI Taxonomy" id="10195"/>
    <lineage>
        <taxon>Eukaryota</taxon>
        <taxon>Metazoa</taxon>
        <taxon>Spiralia</taxon>
        <taxon>Gnathifera</taxon>
        <taxon>Rotifera</taxon>
        <taxon>Eurotatoria</taxon>
        <taxon>Monogononta</taxon>
        <taxon>Pseudotrocha</taxon>
        <taxon>Ploima</taxon>
        <taxon>Brachionidae</taxon>
        <taxon>Brachionus</taxon>
    </lineage>
</organism>
<sequence length="114" mass="13407">MHFVFNIFACYSLFYCLRQASLRRRSTRRSLKELRGENEFPANFGRPFLGLLTNSSDSHIILGLSFFNCGKQFCLTQVIFVLKIFSLWRKVFDLWVTVFYLWGIGRPSCYVNKG</sequence>
<dbReference type="Proteomes" id="UP000276133">
    <property type="component" value="Unassembled WGS sequence"/>
</dbReference>
<protein>
    <submittedName>
        <fullName evidence="1">Uncharacterized protein</fullName>
    </submittedName>
</protein>
<evidence type="ECO:0000313" key="2">
    <source>
        <dbReference type="Proteomes" id="UP000276133"/>
    </source>
</evidence>
<comment type="caution">
    <text evidence="1">The sequence shown here is derived from an EMBL/GenBank/DDBJ whole genome shotgun (WGS) entry which is preliminary data.</text>
</comment>
<proteinExistence type="predicted"/>
<name>A0A3M7QHB1_BRAPC</name>
<reference evidence="1 2" key="1">
    <citation type="journal article" date="2018" name="Sci. Rep.">
        <title>Genomic signatures of local adaptation to the degree of environmental predictability in rotifers.</title>
        <authorList>
            <person name="Franch-Gras L."/>
            <person name="Hahn C."/>
            <person name="Garcia-Roger E.M."/>
            <person name="Carmona M.J."/>
            <person name="Serra M."/>
            <person name="Gomez A."/>
        </authorList>
    </citation>
    <scope>NUCLEOTIDE SEQUENCE [LARGE SCALE GENOMIC DNA]</scope>
    <source>
        <strain evidence="1">HYR1</strain>
    </source>
</reference>
<evidence type="ECO:0000313" key="1">
    <source>
        <dbReference type="EMBL" id="RNA10365.1"/>
    </source>
</evidence>
<dbReference type="AlphaFoldDB" id="A0A3M7QHB1"/>
<dbReference type="EMBL" id="REGN01006228">
    <property type="protein sequence ID" value="RNA10365.1"/>
    <property type="molecule type" value="Genomic_DNA"/>
</dbReference>
<gene>
    <name evidence="1" type="ORF">BpHYR1_020007</name>
</gene>
<accession>A0A3M7QHB1</accession>